<proteinExistence type="predicted"/>
<gene>
    <name evidence="2" type="ORF">PHLGIDRAFT_130780</name>
</gene>
<dbReference type="Proteomes" id="UP000053257">
    <property type="component" value="Unassembled WGS sequence"/>
</dbReference>
<accession>A0A0C3RQZ8</accession>
<evidence type="ECO:0000313" key="3">
    <source>
        <dbReference type="Proteomes" id="UP000053257"/>
    </source>
</evidence>
<sequence length="210" mass="23666">MSVGVASLPLEAQAAQASPPSLSTQAEWEAALKHLRAANEDLQRRKVDAEKDRELFRDLYNKASAHASEVTKENNELIERAALAEGQVKEGIVMIRETYEVRVRKQAEEIKRLEGLNSILTARDTQTKGDDIRRRAAEEEGLRDDNQRLRAELAQLRMDYNRMERVLEQLGEQELEDPSEEEEDIKQTLDEQTASSPIPAQTSTVVEAAA</sequence>
<evidence type="ECO:0000256" key="1">
    <source>
        <dbReference type="SAM" id="MobiDB-lite"/>
    </source>
</evidence>
<reference evidence="2 3" key="1">
    <citation type="journal article" date="2014" name="PLoS Genet.">
        <title>Analysis of the Phlebiopsis gigantea genome, transcriptome and secretome provides insight into its pioneer colonization strategies of wood.</title>
        <authorList>
            <person name="Hori C."/>
            <person name="Ishida T."/>
            <person name="Igarashi K."/>
            <person name="Samejima M."/>
            <person name="Suzuki H."/>
            <person name="Master E."/>
            <person name="Ferreira P."/>
            <person name="Ruiz-Duenas F.J."/>
            <person name="Held B."/>
            <person name="Canessa P."/>
            <person name="Larrondo L.F."/>
            <person name="Schmoll M."/>
            <person name="Druzhinina I.S."/>
            <person name="Kubicek C.P."/>
            <person name="Gaskell J.A."/>
            <person name="Kersten P."/>
            <person name="St John F."/>
            <person name="Glasner J."/>
            <person name="Sabat G."/>
            <person name="Splinter BonDurant S."/>
            <person name="Syed K."/>
            <person name="Yadav J."/>
            <person name="Mgbeahuruike A.C."/>
            <person name="Kovalchuk A."/>
            <person name="Asiegbu F.O."/>
            <person name="Lackner G."/>
            <person name="Hoffmeister D."/>
            <person name="Rencoret J."/>
            <person name="Gutierrez A."/>
            <person name="Sun H."/>
            <person name="Lindquist E."/>
            <person name="Barry K."/>
            <person name="Riley R."/>
            <person name="Grigoriev I.V."/>
            <person name="Henrissat B."/>
            <person name="Kues U."/>
            <person name="Berka R.M."/>
            <person name="Martinez A.T."/>
            <person name="Covert S.F."/>
            <person name="Blanchette R.A."/>
            <person name="Cullen D."/>
        </authorList>
    </citation>
    <scope>NUCLEOTIDE SEQUENCE [LARGE SCALE GENOMIC DNA]</scope>
    <source>
        <strain evidence="2 3">11061_1 CR5-6</strain>
    </source>
</reference>
<feature type="region of interest" description="Disordered" evidence="1">
    <location>
        <begin position="1"/>
        <end position="22"/>
    </location>
</feature>
<dbReference type="OrthoDB" id="3647690at2759"/>
<dbReference type="STRING" id="745531.A0A0C3RQZ8"/>
<dbReference type="AlphaFoldDB" id="A0A0C3RQZ8"/>
<protein>
    <submittedName>
        <fullName evidence="2">Uncharacterized protein</fullName>
    </submittedName>
</protein>
<feature type="compositionally biased region" description="Acidic residues" evidence="1">
    <location>
        <begin position="171"/>
        <end position="184"/>
    </location>
</feature>
<feature type="region of interest" description="Disordered" evidence="1">
    <location>
        <begin position="168"/>
        <end position="210"/>
    </location>
</feature>
<dbReference type="HOGENOM" id="CLU_119620_0_0_1"/>
<keyword evidence="3" id="KW-1185">Reference proteome</keyword>
<feature type="compositionally biased region" description="Polar residues" evidence="1">
    <location>
        <begin position="190"/>
        <end position="210"/>
    </location>
</feature>
<evidence type="ECO:0000313" key="2">
    <source>
        <dbReference type="EMBL" id="KIP02351.1"/>
    </source>
</evidence>
<organism evidence="2 3">
    <name type="scientific">Phlebiopsis gigantea (strain 11061_1 CR5-6)</name>
    <name type="common">White-rot fungus</name>
    <name type="synonym">Peniophora gigantea</name>
    <dbReference type="NCBI Taxonomy" id="745531"/>
    <lineage>
        <taxon>Eukaryota</taxon>
        <taxon>Fungi</taxon>
        <taxon>Dikarya</taxon>
        <taxon>Basidiomycota</taxon>
        <taxon>Agaricomycotina</taxon>
        <taxon>Agaricomycetes</taxon>
        <taxon>Polyporales</taxon>
        <taxon>Phanerochaetaceae</taxon>
        <taxon>Phlebiopsis</taxon>
    </lineage>
</organism>
<dbReference type="EMBL" id="KN840681">
    <property type="protein sequence ID" value="KIP02351.1"/>
    <property type="molecule type" value="Genomic_DNA"/>
</dbReference>
<name>A0A0C3RQZ8_PHLG1</name>